<dbReference type="PATRIC" id="fig|1631356.3.peg.691"/>
<evidence type="ECO:0000313" key="2">
    <source>
        <dbReference type="Proteomes" id="UP000037397"/>
    </source>
</evidence>
<dbReference type="InterPro" id="IPR016024">
    <property type="entry name" value="ARM-type_fold"/>
</dbReference>
<dbReference type="Gene3D" id="1.25.10.10">
    <property type="entry name" value="Leucine-rich Repeat Variant"/>
    <property type="match status" value="1"/>
</dbReference>
<dbReference type="STRING" id="1631356.VV01_03795"/>
<name>A0A0L6CFA5_9MICO</name>
<sequence>MTTDTLRLARALEHRDPSLRLRAAMTAGTRPEVTYADVLVARSAVEPDFFVREMLTWALVRLPAAATVPLLVAELSRDVAQARSQSLHSLSKIGDPTAWPAVRTLLHETDDDVARAAWRAAVVLAPEAEKHWLATQLAAELGRGGREVQLSLSRALIALGELVLPVLDAAGRSDDPVVRAHAEASERLFHDPEGGFELALDLATRAAIGPPPGEGG</sequence>
<dbReference type="EMBL" id="LAIR01000002">
    <property type="protein sequence ID" value="KNX36472.1"/>
    <property type="molecule type" value="Genomic_DNA"/>
</dbReference>
<evidence type="ECO:0000313" key="1">
    <source>
        <dbReference type="EMBL" id="KNX36472.1"/>
    </source>
</evidence>
<proteinExistence type="predicted"/>
<dbReference type="RefSeq" id="WP_050668727.1">
    <property type="nucleotide sequence ID" value="NZ_LAIR01000002.1"/>
</dbReference>
<dbReference type="SUPFAM" id="SSF48371">
    <property type="entry name" value="ARM repeat"/>
    <property type="match status" value="1"/>
</dbReference>
<keyword evidence="2" id="KW-1185">Reference proteome</keyword>
<gene>
    <name evidence="1" type="ORF">VV01_03795</name>
</gene>
<comment type="caution">
    <text evidence="1">The sequence shown here is derived from an EMBL/GenBank/DDBJ whole genome shotgun (WGS) entry which is preliminary data.</text>
</comment>
<dbReference type="AlphaFoldDB" id="A0A0L6CFA5"/>
<protein>
    <submittedName>
        <fullName evidence="1">HEAT repeat-containing protein</fullName>
    </submittedName>
</protein>
<reference evidence="2" key="1">
    <citation type="submission" date="2015-03" db="EMBL/GenBank/DDBJ databases">
        <title>Luteipulveratus halotolerans sp. nov., a novel actinobacterium (Dermacoccaceae) from Sarawak, Malaysia.</title>
        <authorList>
            <person name="Juboi H."/>
            <person name="Basik A."/>
            <person name="Shamsul S.S."/>
            <person name="Arnold P."/>
            <person name="Schmitt E.K."/>
            <person name="Sanglier J.-J."/>
            <person name="Yeo T."/>
        </authorList>
    </citation>
    <scope>NUCLEOTIDE SEQUENCE [LARGE SCALE GENOMIC DNA]</scope>
    <source>
        <strain evidence="2">C296001</strain>
    </source>
</reference>
<organism evidence="1 2">
    <name type="scientific">Luteipulveratus halotolerans</name>
    <dbReference type="NCBI Taxonomy" id="1631356"/>
    <lineage>
        <taxon>Bacteria</taxon>
        <taxon>Bacillati</taxon>
        <taxon>Actinomycetota</taxon>
        <taxon>Actinomycetes</taxon>
        <taxon>Micrococcales</taxon>
        <taxon>Dermacoccaceae</taxon>
        <taxon>Luteipulveratus</taxon>
    </lineage>
</organism>
<dbReference type="InterPro" id="IPR011989">
    <property type="entry name" value="ARM-like"/>
</dbReference>
<dbReference type="Pfam" id="PF13646">
    <property type="entry name" value="HEAT_2"/>
    <property type="match status" value="1"/>
</dbReference>
<dbReference type="Proteomes" id="UP000037397">
    <property type="component" value="Unassembled WGS sequence"/>
</dbReference>
<dbReference type="OrthoDB" id="9134742at2"/>
<accession>A0A0L6CFA5</accession>